<dbReference type="KEGG" id="pact:CA264_11365"/>
<evidence type="ECO:0000313" key="2">
    <source>
        <dbReference type="Proteomes" id="UP000266292"/>
    </source>
</evidence>
<name>A0A1X9YSV8_9BACT</name>
<dbReference type="Proteomes" id="UP000266292">
    <property type="component" value="Chromosome"/>
</dbReference>
<dbReference type="OrthoDB" id="797807at2"/>
<reference evidence="2" key="1">
    <citation type="submission" date="2017-05" db="EMBL/GenBank/DDBJ databases">
        <authorList>
            <person name="Ray J."/>
            <person name="Price M."/>
            <person name="Deutschbauer A."/>
        </authorList>
    </citation>
    <scope>NUCLEOTIDE SEQUENCE [LARGE SCALE GENOMIC DNA]</scope>
    <source>
        <strain evidence="2">DSM 19842</strain>
    </source>
</reference>
<proteinExistence type="predicted"/>
<accession>A0A1X9YSV8</accession>
<dbReference type="AlphaFoldDB" id="A0A1X9YSV8"/>
<dbReference type="RefSeq" id="WP_025607258.1">
    <property type="nucleotide sequence ID" value="NZ_CP021235.1"/>
</dbReference>
<protein>
    <recommendedName>
        <fullName evidence="3">GDYXXLXY protein</fullName>
    </recommendedName>
</protein>
<keyword evidence="2" id="KW-1185">Reference proteome</keyword>
<evidence type="ECO:0008006" key="3">
    <source>
        <dbReference type="Google" id="ProtNLM"/>
    </source>
</evidence>
<dbReference type="EMBL" id="CP021235">
    <property type="protein sequence ID" value="ARS35986.1"/>
    <property type="molecule type" value="Genomic_DNA"/>
</dbReference>
<gene>
    <name evidence="1" type="ORF">CA264_11365</name>
</gene>
<evidence type="ECO:0000313" key="1">
    <source>
        <dbReference type="EMBL" id="ARS35986.1"/>
    </source>
</evidence>
<sequence>MKTILGIAIGIIAVVWVIVRVFGAYNSNAILSNEASFEVLVDSNSFDADEFFGLPEGTFDPEKHILICKLPVETEGFRPSHVSVRTDIENIACNTKVEKGQYIQYQPYELKDSKFELLMVHKNANLIALNSPVGSRLILAKKSLRYDYSKGRLNRLLISKSGLMEYCN</sequence>
<organism evidence="1 2">
    <name type="scientific">Pontibacter actiniarum</name>
    <dbReference type="NCBI Taxonomy" id="323450"/>
    <lineage>
        <taxon>Bacteria</taxon>
        <taxon>Pseudomonadati</taxon>
        <taxon>Bacteroidota</taxon>
        <taxon>Cytophagia</taxon>
        <taxon>Cytophagales</taxon>
        <taxon>Hymenobacteraceae</taxon>
        <taxon>Pontibacter</taxon>
    </lineage>
</organism>